<reference evidence="7" key="3">
    <citation type="submission" date="2022-11" db="EMBL/GenBank/DDBJ databases">
        <title>Role of the vibriolysin VemA secreted by the emergent pathogen Vibrio europaeus in the colonization of Manila clam mucus.</title>
        <authorList>
            <person name="Martinez C."/>
            <person name="Rodriguez S."/>
            <person name="Vences A."/>
            <person name="Barja J.L."/>
            <person name="Toranzo A.E."/>
            <person name="Dubert J."/>
        </authorList>
    </citation>
    <scope>NUCLEOTIDE SEQUENCE</scope>
    <source>
        <strain evidence="7">3454</strain>
    </source>
</reference>
<evidence type="ECO:0000313" key="9">
    <source>
        <dbReference type="EMBL" id="QJY35767.1"/>
    </source>
</evidence>
<protein>
    <submittedName>
        <fullName evidence="7 8">ABC transporter permease</fullName>
    </submittedName>
</protein>
<comment type="subcellular location">
    <subcellularLocation>
        <location evidence="1">Membrane</location>
        <topology evidence="1">Multi-pass membrane protein</topology>
    </subcellularLocation>
</comment>
<evidence type="ECO:0000313" key="7">
    <source>
        <dbReference type="EMBL" id="MDC5742938.1"/>
    </source>
</evidence>
<dbReference type="GeneID" id="78074504"/>
<feature type="transmembrane region" description="Helical" evidence="6">
    <location>
        <begin position="129"/>
        <end position="151"/>
    </location>
</feature>
<evidence type="ECO:0000313" key="11">
    <source>
        <dbReference type="Proteomes" id="UP000501443"/>
    </source>
</evidence>
<dbReference type="InterPro" id="IPR005226">
    <property type="entry name" value="UPF0014_fam"/>
</dbReference>
<keyword evidence="12" id="KW-1185">Reference proteome</keyword>
<feature type="transmembrane region" description="Helical" evidence="6">
    <location>
        <begin position="93"/>
        <end position="117"/>
    </location>
</feature>
<accession>A0A178JDG8</accession>
<dbReference type="PANTHER" id="PTHR30028">
    <property type="entry name" value="UPF0014 INNER MEMBRANE PROTEIN YBBM-RELATED"/>
    <property type="match status" value="1"/>
</dbReference>
<dbReference type="Pfam" id="PF03649">
    <property type="entry name" value="UPF0014"/>
    <property type="match status" value="1"/>
</dbReference>
<evidence type="ECO:0000256" key="3">
    <source>
        <dbReference type="ARBA" id="ARBA00022692"/>
    </source>
</evidence>
<feature type="transmembrane region" description="Helical" evidence="6">
    <location>
        <begin position="6"/>
        <end position="25"/>
    </location>
</feature>
<feature type="transmembrane region" description="Helical" evidence="6">
    <location>
        <begin position="65"/>
        <end position="84"/>
    </location>
</feature>
<dbReference type="Proteomes" id="UP000501443">
    <property type="component" value="Chromosome 1"/>
</dbReference>
<dbReference type="GO" id="GO:0005886">
    <property type="term" value="C:plasma membrane"/>
    <property type="evidence" value="ECO:0007669"/>
    <property type="project" value="TreeGrafter"/>
</dbReference>
<dbReference type="EMBL" id="CP053541">
    <property type="protein sequence ID" value="QJY35767.1"/>
    <property type="molecule type" value="Genomic_DNA"/>
</dbReference>
<reference evidence="8 10" key="1">
    <citation type="submission" date="2016-03" db="EMBL/GenBank/DDBJ databases">
        <title>Draft genome sequence of the Vibrio tubiashii subs. europaeus.</title>
        <authorList>
            <person name="Spinard E."/>
            <person name="Dubert J."/>
            <person name="Nelson D.R."/>
            <person name="Barja J.L."/>
        </authorList>
    </citation>
    <scope>NUCLEOTIDE SEQUENCE [LARGE SCALE GENOMIC DNA]</scope>
    <source>
        <strain evidence="10">PP-638</strain>
        <strain evidence="8">PP2-638</strain>
    </source>
</reference>
<gene>
    <name evidence="7" type="primary">fetB</name>
    <name evidence="8" type="ORF">AZ468_02280</name>
    <name evidence="9" type="ORF">HOO69_03720</name>
    <name evidence="7" type="ORF">OPW20_23040</name>
</gene>
<feature type="transmembrane region" description="Helical" evidence="6">
    <location>
        <begin position="191"/>
        <end position="212"/>
    </location>
</feature>
<feature type="transmembrane region" description="Helical" evidence="6">
    <location>
        <begin position="37"/>
        <end position="59"/>
    </location>
</feature>
<name>A0A178JDG8_9VIBR</name>
<keyword evidence="4 6" id="KW-1133">Transmembrane helix</keyword>
<comment type="similarity">
    <text evidence="2">Belongs to the UPF0014 family.</text>
</comment>
<keyword evidence="3 6" id="KW-0812">Transmembrane</keyword>
<evidence type="ECO:0000313" key="10">
    <source>
        <dbReference type="Proteomes" id="UP000094761"/>
    </source>
</evidence>
<feature type="transmembrane region" description="Helical" evidence="6">
    <location>
        <begin position="224"/>
        <end position="246"/>
    </location>
</feature>
<dbReference type="Proteomes" id="UP000094761">
    <property type="component" value="Unassembled WGS sequence"/>
</dbReference>
<dbReference type="AlphaFoldDB" id="A0A178JDG8"/>
<dbReference type="PANTHER" id="PTHR30028:SF0">
    <property type="entry name" value="PROTEIN ALUMINUM SENSITIVE 3"/>
    <property type="match status" value="1"/>
</dbReference>
<evidence type="ECO:0000313" key="12">
    <source>
        <dbReference type="Proteomes" id="UP001150001"/>
    </source>
</evidence>
<evidence type="ECO:0000256" key="1">
    <source>
        <dbReference type="ARBA" id="ARBA00004141"/>
    </source>
</evidence>
<dbReference type="RefSeq" id="WP_069665936.1">
    <property type="nucleotide sequence ID" value="NZ_CP053541.1"/>
</dbReference>
<sequence length="264" mass="28589">MDSVVDISWSVLALFFSLLVIPLLISQHYKLKIGNEIIASVTRMTLQLLMVGFYLQYLFKLNSLAINALWLVLMTLIGASAIIGKAKLPKKALLLPVTIALTTGLFPMLTVISVLVIQPQPLYSAQYMIPLAGMLLGNSMSGNIVALQNVFTALDERKSEYEAAISLGASPKYATLPFVQDAMRRSLAPTLATMSTTGLVTLPGMMTGQILGGASPLVAIKYQILIMVAILVMMSLSVMLSLQLTIKKCINNEGRVLVKIKSVD</sequence>
<proteinExistence type="inferred from homology"/>
<dbReference type="EMBL" id="JAPFIT010000031">
    <property type="protein sequence ID" value="MDC5742938.1"/>
    <property type="molecule type" value="Genomic_DNA"/>
</dbReference>
<keyword evidence="5 6" id="KW-0472">Membrane</keyword>
<reference evidence="9 11" key="2">
    <citation type="submission" date="2020-05" db="EMBL/GenBank/DDBJ databases">
        <title>First description outside Europe of the emergent pathogen for shellfish aquaculture Vibrio europaeus.</title>
        <authorList>
            <person name="Dubert J."/>
            <person name="Rojas R."/>
        </authorList>
    </citation>
    <scope>NUCLEOTIDE SEQUENCE [LARGE SCALE GENOMIC DNA]</scope>
    <source>
        <strain evidence="9 11">NPI-1</strain>
    </source>
</reference>
<evidence type="ECO:0000256" key="5">
    <source>
        <dbReference type="ARBA" id="ARBA00023136"/>
    </source>
</evidence>
<dbReference type="Proteomes" id="UP001150001">
    <property type="component" value="Unassembled WGS sequence"/>
</dbReference>
<evidence type="ECO:0000313" key="8">
    <source>
        <dbReference type="EMBL" id="OAM99970.1"/>
    </source>
</evidence>
<dbReference type="EMBL" id="LUAX01000001">
    <property type="protein sequence ID" value="OAM99970.1"/>
    <property type="molecule type" value="Genomic_DNA"/>
</dbReference>
<evidence type="ECO:0000256" key="6">
    <source>
        <dbReference type="SAM" id="Phobius"/>
    </source>
</evidence>
<organism evidence="8 10">
    <name type="scientific">Vibrio europaeus</name>
    <dbReference type="NCBI Taxonomy" id="300876"/>
    <lineage>
        <taxon>Bacteria</taxon>
        <taxon>Pseudomonadati</taxon>
        <taxon>Pseudomonadota</taxon>
        <taxon>Gammaproteobacteria</taxon>
        <taxon>Vibrionales</taxon>
        <taxon>Vibrionaceae</taxon>
        <taxon>Vibrio</taxon>
        <taxon>Vibrio oreintalis group</taxon>
    </lineage>
</organism>
<evidence type="ECO:0000256" key="2">
    <source>
        <dbReference type="ARBA" id="ARBA00005268"/>
    </source>
</evidence>
<dbReference type="OrthoDB" id="9791807at2"/>
<evidence type="ECO:0000256" key="4">
    <source>
        <dbReference type="ARBA" id="ARBA00022989"/>
    </source>
</evidence>